<keyword evidence="2" id="KW-1185">Reference proteome</keyword>
<reference evidence="1" key="1">
    <citation type="journal article" date="2022" name="Int. J. Mol. Sci.">
        <title>Phenotypic and Genotypic Virulence Characterisation of Staphylococcus pettenkoferi Strains Isolated from Human Bloodstream and Diabetic Foot Infections.</title>
        <authorList>
            <person name="Magnan C."/>
            <person name="Ahmad-Mansour N."/>
            <person name="Pouget C."/>
            <person name="Morsli M."/>
            <person name="Huc-Brandt S."/>
            <person name="Pantel A."/>
            <person name="Dunyach-Remy C."/>
            <person name="Sotto A."/>
            <person name="Molle V."/>
            <person name="Lavigne J.-P."/>
        </authorList>
    </citation>
    <scope>NUCLEOTIDE SEQUENCE</scope>
    <source>
        <strain evidence="1">NSP012P</strain>
    </source>
</reference>
<gene>
    <name evidence="1" type="ORF">NW133_12855</name>
</gene>
<evidence type="ECO:0000313" key="1">
    <source>
        <dbReference type="EMBL" id="MCY1584376.1"/>
    </source>
</evidence>
<comment type="caution">
    <text evidence="1">The sequence shown here is derived from an EMBL/GenBank/DDBJ whole genome shotgun (WGS) entry which is preliminary data.</text>
</comment>
<dbReference type="Proteomes" id="UP001072952">
    <property type="component" value="Unassembled WGS sequence"/>
</dbReference>
<name>A0ABT4BNW1_9STAP</name>
<organism evidence="1 2">
    <name type="scientific">Staphylococcus pettenkoferi</name>
    <dbReference type="NCBI Taxonomy" id="170573"/>
    <lineage>
        <taxon>Bacteria</taxon>
        <taxon>Bacillati</taxon>
        <taxon>Bacillota</taxon>
        <taxon>Bacilli</taxon>
        <taxon>Bacillales</taxon>
        <taxon>Staphylococcaceae</taxon>
        <taxon>Staphylococcus</taxon>
    </lineage>
</organism>
<dbReference type="EMBL" id="JANSLD010000064">
    <property type="protein sequence ID" value="MCY1584376.1"/>
    <property type="molecule type" value="Genomic_DNA"/>
</dbReference>
<dbReference type="RefSeq" id="WP_124224771.1">
    <property type="nucleotide sequence ID" value="NZ_JANSKN010000040.1"/>
</dbReference>
<reference evidence="1" key="2">
    <citation type="submission" date="2022-08" db="EMBL/GenBank/DDBJ databases">
        <authorList>
            <person name="Magnan C."/>
        </authorList>
    </citation>
    <scope>NUCLEOTIDE SEQUENCE</scope>
    <source>
        <strain evidence="1">NSP012P</strain>
    </source>
</reference>
<sequence length="64" mass="6863">MVKRIAAPISIGSGIALAGATINGWTGGKGIVVKGYSKNRMVRENPYQLPKCKRVGTVTSIKRY</sequence>
<protein>
    <submittedName>
        <fullName evidence="1">Uncharacterized protein</fullName>
    </submittedName>
</protein>
<proteinExistence type="predicted"/>
<evidence type="ECO:0000313" key="2">
    <source>
        <dbReference type="Proteomes" id="UP001072952"/>
    </source>
</evidence>
<accession>A0ABT4BNW1</accession>